<dbReference type="RefSeq" id="WP_268239048.1">
    <property type="nucleotide sequence ID" value="NZ_BMLW01000007.1"/>
</dbReference>
<sequence>MFLLELLSSVLSAGWINYLLINDEKEVEETMVKNKGENTVFE</sequence>
<keyword evidence="2" id="KW-1185">Reference proteome</keyword>
<dbReference type="EMBL" id="BMLW01000007">
    <property type="protein sequence ID" value="GGP11774.1"/>
    <property type="molecule type" value="Genomic_DNA"/>
</dbReference>
<proteinExistence type="predicted"/>
<protein>
    <submittedName>
        <fullName evidence="1">Uncharacterized protein</fullName>
    </submittedName>
</protein>
<evidence type="ECO:0000313" key="1">
    <source>
        <dbReference type="EMBL" id="GGP11774.1"/>
    </source>
</evidence>
<accession>A0ABQ2NVW1</accession>
<evidence type="ECO:0000313" key="2">
    <source>
        <dbReference type="Proteomes" id="UP000641206"/>
    </source>
</evidence>
<reference evidence="2" key="1">
    <citation type="journal article" date="2019" name="Int. J. Syst. Evol. Microbiol.">
        <title>The Global Catalogue of Microorganisms (GCM) 10K type strain sequencing project: providing services to taxonomists for standard genome sequencing and annotation.</title>
        <authorList>
            <consortium name="The Broad Institute Genomics Platform"/>
            <consortium name="The Broad Institute Genome Sequencing Center for Infectious Disease"/>
            <person name="Wu L."/>
            <person name="Ma J."/>
        </authorList>
    </citation>
    <scope>NUCLEOTIDE SEQUENCE [LARGE SCALE GENOMIC DNA]</scope>
    <source>
        <strain evidence="2">CGMCC 1.7693</strain>
    </source>
</reference>
<dbReference type="Proteomes" id="UP000641206">
    <property type="component" value="Unassembled WGS sequence"/>
</dbReference>
<organism evidence="1 2">
    <name type="scientific">Oceanobacillus neutriphilus</name>
    <dbReference type="NCBI Taxonomy" id="531815"/>
    <lineage>
        <taxon>Bacteria</taxon>
        <taxon>Bacillati</taxon>
        <taxon>Bacillota</taxon>
        <taxon>Bacilli</taxon>
        <taxon>Bacillales</taxon>
        <taxon>Bacillaceae</taxon>
        <taxon>Oceanobacillus</taxon>
    </lineage>
</organism>
<name>A0ABQ2NVW1_9BACI</name>
<comment type="caution">
    <text evidence="1">The sequence shown here is derived from an EMBL/GenBank/DDBJ whole genome shotgun (WGS) entry which is preliminary data.</text>
</comment>
<gene>
    <name evidence="1" type="ORF">GCM10011346_25120</name>
</gene>